<dbReference type="EMBL" id="JACCFW010000001">
    <property type="protein sequence ID" value="NYJ74808.1"/>
    <property type="molecule type" value="Genomic_DNA"/>
</dbReference>
<dbReference type="Proteomes" id="UP000571817">
    <property type="component" value="Unassembled WGS sequence"/>
</dbReference>
<feature type="transmembrane region" description="Helical" evidence="1">
    <location>
        <begin position="12"/>
        <end position="31"/>
    </location>
</feature>
<dbReference type="AlphaFoldDB" id="A0A853DD41"/>
<keyword evidence="1" id="KW-0472">Membrane</keyword>
<evidence type="ECO:0000313" key="3">
    <source>
        <dbReference type="Proteomes" id="UP000571817"/>
    </source>
</evidence>
<keyword evidence="1" id="KW-0812">Transmembrane</keyword>
<protein>
    <submittedName>
        <fullName evidence="2">Uncharacterized protein</fullName>
    </submittedName>
</protein>
<reference evidence="2 3" key="1">
    <citation type="submission" date="2020-07" db="EMBL/GenBank/DDBJ databases">
        <title>Sequencing the genomes of 1000 actinobacteria strains.</title>
        <authorList>
            <person name="Klenk H.-P."/>
        </authorList>
    </citation>
    <scope>NUCLEOTIDE SEQUENCE [LARGE SCALE GENOMIC DNA]</scope>
    <source>
        <strain evidence="2 3">DSM 29531</strain>
    </source>
</reference>
<organism evidence="2 3">
    <name type="scientific">Allobranchiibius huperziae</name>
    <dbReference type="NCBI Taxonomy" id="1874116"/>
    <lineage>
        <taxon>Bacteria</taxon>
        <taxon>Bacillati</taxon>
        <taxon>Actinomycetota</taxon>
        <taxon>Actinomycetes</taxon>
        <taxon>Micrococcales</taxon>
        <taxon>Dermacoccaceae</taxon>
        <taxon>Allobranchiibius</taxon>
    </lineage>
</organism>
<gene>
    <name evidence="2" type="ORF">HNR15_001771</name>
</gene>
<dbReference type="RefSeq" id="WP_179480988.1">
    <property type="nucleotide sequence ID" value="NZ_JACCFW010000001.1"/>
</dbReference>
<accession>A0A853DD41</accession>
<keyword evidence="1" id="KW-1133">Transmembrane helix</keyword>
<comment type="caution">
    <text evidence="2">The sequence shown here is derived from an EMBL/GenBank/DDBJ whole genome shotgun (WGS) entry which is preliminary data.</text>
</comment>
<evidence type="ECO:0000313" key="2">
    <source>
        <dbReference type="EMBL" id="NYJ74808.1"/>
    </source>
</evidence>
<keyword evidence="3" id="KW-1185">Reference proteome</keyword>
<name>A0A853DD41_9MICO</name>
<sequence>MDATNKKLAYNIGGGLLGVILALLAIFGLVAQQNSVTQPQKYSPQISYDSSN</sequence>
<evidence type="ECO:0000256" key="1">
    <source>
        <dbReference type="SAM" id="Phobius"/>
    </source>
</evidence>
<proteinExistence type="predicted"/>